<evidence type="ECO:0000313" key="2">
    <source>
        <dbReference type="WBParaSite" id="PS1159_v2.g24317.t1"/>
    </source>
</evidence>
<reference evidence="2" key="1">
    <citation type="submission" date="2022-11" db="UniProtKB">
        <authorList>
            <consortium name="WormBaseParasite"/>
        </authorList>
    </citation>
    <scope>IDENTIFICATION</scope>
</reference>
<evidence type="ECO:0000313" key="1">
    <source>
        <dbReference type="Proteomes" id="UP000887580"/>
    </source>
</evidence>
<name>A0AC35G6S8_9BILA</name>
<organism evidence="1 2">
    <name type="scientific">Panagrolaimus sp. PS1159</name>
    <dbReference type="NCBI Taxonomy" id="55785"/>
    <lineage>
        <taxon>Eukaryota</taxon>
        <taxon>Metazoa</taxon>
        <taxon>Ecdysozoa</taxon>
        <taxon>Nematoda</taxon>
        <taxon>Chromadorea</taxon>
        <taxon>Rhabditida</taxon>
        <taxon>Tylenchina</taxon>
        <taxon>Panagrolaimomorpha</taxon>
        <taxon>Panagrolaimoidea</taxon>
        <taxon>Panagrolaimidae</taxon>
        <taxon>Panagrolaimus</taxon>
    </lineage>
</organism>
<dbReference type="Proteomes" id="UP000887580">
    <property type="component" value="Unplaced"/>
</dbReference>
<dbReference type="WBParaSite" id="PS1159_v2.g24317.t1">
    <property type="protein sequence ID" value="PS1159_v2.g24317.t1"/>
    <property type="gene ID" value="PS1159_v2.g24317"/>
</dbReference>
<proteinExistence type="predicted"/>
<protein>
    <submittedName>
        <fullName evidence="2">Uncharacterized protein</fullName>
    </submittedName>
</protein>
<sequence length="122" mass="13863">MSMPSSKIVIDPKWNFEITSNSENPVLIAFENFDGEFSSASPALLMAFIVKNMLKIIQKSTKITLNQIGIYLIDKNENGEFNKNEKERIENGFQEACKLLKIEYASSEEISKTRPLSEILID</sequence>
<accession>A0AC35G6S8</accession>